<comment type="caution">
    <text evidence="4">The sequence shown here is derived from an EMBL/GenBank/DDBJ whole genome shotgun (WGS) entry which is preliminary data.</text>
</comment>
<dbReference type="PANTHER" id="PTHR47156">
    <property type="entry name" value="PROTEIN CBG20824"/>
    <property type="match status" value="1"/>
</dbReference>
<dbReference type="Proteomes" id="UP001162131">
    <property type="component" value="Unassembled WGS sequence"/>
</dbReference>
<evidence type="ECO:0000259" key="3">
    <source>
        <dbReference type="PROSITE" id="PS50089"/>
    </source>
</evidence>
<gene>
    <name evidence="4" type="ORF">BSTOLATCC_MIC43490</name>
</gene>
<dbReference type="GO" id="GO:0008270">
    <property type="term" value="F:zinc ion binding"/>
    <property type="evidence" value="ECO:0007669"/>
    <property type="project" value="UniProtKB-KW"/>
</dbReference>
<evidence type="ECO:0000256" key="2">
    <source>
        <dbReference type="SAM" id="Coils"/>
    </source>
</evidence>
<dbReference type="SMART" id="SM00184">
    <property type="entry name" value="RING"/>
    <property type="match status" value="1"/>
</dbReference>
<feature type="coiled-coil region" evidence="2">
    <location>
        <begin position="119"/>
        <end position="153"/>
    </location>
</feature>
<protein>
    <recommendedName>
        <fullName evidence="3">RING-type domain-containing protein</fullName>
    </recommendedName>
</protein>
<proteinExistence type="predicted"/>
<dbReference type="AlphaFoldDB" id="A0AAU9JQR6"/>
<keyword evidence="2" id="KW-0175">Coiled coil</keyword>
<keyword evidence="1" id="KW-0479">Metal-binding</keyword>
<organism evidence="4 5">
    <name type="scientific">Blepharisma stoltei</name>
    <dbReference type="NCBI Taxonomy" id="1481888"/>
    <lineage>
        <taxon>Eukaryota</taxon>
        <taxon>Sar</taxon>
        <taxon>Alveolata</taxon>
        <taxon>Ciliophora</taxon>
        <taxon>Postciliodesmatophora</taxon>
        <taxon>Heterotrichea</taxon>
        <taxon>Heterotrichida</taxon>
        <taxon>Blepharismidae</taxon>
        <taxon>Blepharisma</taxon>
    </lineage>
</organism>
<dbReference type="Gene3D" id="3.30.40.10">
    <property type="entry name" value="Zinc/RING finger domain, C3HC4 (zinc finger)"/>
    <property type="match status" value="1"/>
</dbReference>
<keyword evidence="1" id="KW-0863">Zinc-finger</keyword>
<keyword evidence="5" id="KW-1185">Reference proteome</keyword>
<accession>A0AAU9JQR6</accession>
<dbReference type="PANTHER" id="PTHR47156:SF10">
    <property type="entry name" value="E3 UBIQUITIN-PROTEIN LIGASE TRIM-21-RELATED"/>
    <property type="match status" value="1"/>
</dbReference>
<evidence type="ECO:0000256" key="1">
    <source>
        <dbReference type="PROSITE-ProRule" id="PRU00175"/>
    </source>
</evidence>
<dbReference type="Pfam" id="PF13639">
    <property type="entry name" value="zf-RING_2"/>
    <property type="match status" value="1"/>
</dbReference>
<dbReference type="CDD" id="cd16449">
    <property type="entry name" value="RING-HC"/>
    <property type="match status" value="1"/>
</dbReference>
<dbReference type="SUPFAM" id="SSF57850">
    <property type="entry name" value="RING/U-box"/>
    <property type="match status" value="1"/>
</dbReference>
<name>A0AAU9JQR6_9CILI</name>
<dbReference type="InterPro" id="IPR013083">
    <property type="entry name" value="Znf_RING/FYVE/PHD"/>
</dbReference>
<dbReference type="PROSITE" id="PS50089">
    <property type="entry name" value="ZF_RING_2"/>
    <property type="match status" value="1"/>
</dbReference>
<dbReference type="InterPro" id="IPR052667">
    <property type="entry name" value="E3_ubiquitin-ligase_RING"/>
</dbReference>
<evidence type="ECO:0000313" key="5">
    <source>
        <dbReference type="Proteomes" id="UP001162131"/>
    </source>
</evidence>
<evidence type="ECO:0000313" key="4">
    <source>
        <dbReference type="EMBL" id="CAG9327455.1"/>
    </source>
</evidence>
<dbReference type="EMBL" id="CAJZBQ010000043">
    <property type="protein sequence ID" value="CAG9327455.1"/>
    <property type="molecule type" value="Genomic_DNA"/>
</dbReference>
<reference evidence="4" key="1">
    <citation type="submission" date="2021-09" db="EMBL/GenBank/DDBJ databases">
        <authorList>
            <consortium name="AG Swart"/>
            <person name="Singh M."/>
            <person name="Singh A."/>
            <person name="Seah K."/>
            <person name="Emmerich C."/>
        </authorList>
    </citation>
    <scope>NUCLEOTIDE SEQUENCE</scope>
    <source>
        <strain evidence="4">ATCC30299</strain>
    </source>
</reference>
<keyword evidence="1" id="KW-0862">Zinc</keyword>
<dbReference type="InterPro" id="IPR001841">
    <property type="entry name" value="Znf_RING"/>
</dbReference>
<feature type="domain" description="RING-type" evidence="3">
    <location>
        <begin position="7"/>
        <end position="49"/>
    </location>
</feature>
<sequence length="378" mass="42854">MELSFECPICLEEYNSECKPLIMPCGHNACIECLTGLARSGSIACPTCRTTHNNVNVNTLTVNYALIPSSPGKSKGSSTKQYILDHMETIQQQLSTLQKADSTLRNDYDAAQGYNRRCRDDSNDKIDLLITTLQNLKKKFNTLIEESERVNEQNLTQRINAIQIKLEERNALMTDLQGAYSDGSELSAQSKINLRNLHDVPNLETQFTYYKYSEHPDPTFSQLLNNTGGSIAAEKIISLEETKPPQPVVQPVPENKPVVQPVPENKVAPKGRVVAPKKFAQAKEEEKAANPIQPRQKFAEKPGLTGWLVQNRFSVFEPVEPWMSAQLEDGRRQGKVEFEIIDPKGNPIYKVNLFEQKSYRWHPKTKNYSCPRKLEYRP</sequence>